<feature type="non-terminal residue" evidence="5">
    <location>
        <position position="1504"/>
    </location>
</feature>
<dbReference type="Pfam" id="PF00550">
    <property type="entry name" value="PP-binding"/>
    <property type="match status" value="1"/>
</dbReference>
<dbReference type="CDD" id="cd19540">
    <property type="entry name" value="LCL_NRPS-like"/>
    <property type="match status" value="1"/>
</dbReference>
<keyword evidence="2" id="KW-0596">Phosphopantetheine</keyword>
<dbReference type="RefSeq" id="WP_168434007.1">
    <property type="nucleotide sequence ID" value="NZ_JAAXOT010000040.1"/>
</dbReference>
<dbReference type="SMART" id="SM00823">
    <property type="entry name" value="PKS_PP"/>
    <property type="match status" value="1"/>
</dbReference>
<dbReference type="InterPro" id="IPR036736">
    <property type="entry name" value="ACP-like_sf"/>
</dbReference>
<evidence type="ECO:0000256" key="3">
    <source>
        <dbReference type="ARBA" id="ARBA00022553"/>
    </source>
</evidence>
<dbReference type="InterPro" id="IPR010071">
    <property type="entry name" value="AA_adenyl_dom"/>
</dbReference>
<dbReference type="Pfam" id="PF00501">
    <property type="entry name" value="AMP-binding"/>
    <property type="match status" value="2"/>
</dbReference>
<dbReference type="GO" id="GO:0003824">
    <property type="term" value="F:catalytic activity"/>
    <property type="evidence" value="ECO:0007669"/>
    <property type="project" value="InterPro"/>
</dbReference>
<dbReference type="InterPro" id="IPR020806">
    <property type="entry name" value="PKS_PP-bd"/>
</dbReference>
<dbReference type="InterPro" id="IPR006162">
    <property type="entry name" value="Ppantetheine_attach_site"/>
</dbReference>
<dbReference type="Gene3D" id="3.30.559.10">
    <property type="entry name" value="Chloramphenicol acetyltransferase-like domain"/>
    <property type="match status" value="1"/>
</dbReference>
<comment type="cofactor">
    <cofactor evidence="1">
        <name>pantetheine 4'-phosphate</name>
        <dbReference type="ChEBI" id="CHEBI:47942"/>
    </cofactor>
</comment>
<accession>A0A846YUY0</accession>
<proteinExistence type="predicted"/>
<evidence type="ECO:0000313" key="6">
    <source>
        <dbReference type="Proteomes" id="UP000570678"/>
    </source>
</evidence>
<dbReference type="FunFam" id="2.30.38.10:FF:000001">
    <property type="entry name" value="Non-ribosomal peptide synthetase PvdI"/>
    <property type="match status" value="1"/>
</dbReference>
<evidence type="ECO:0000313" key="5">
    <source>
        <dbReference type="EMBL" id="NKY61042.1"/>
    </source>
</evidence>
<dbReference type="PROSITE" id="PS00012">
    <property type="entry name" value="PHOSPHOPANTETHEINE"/>
    <property type="match status" value="1"/>
</dbReference>
<dbReference type="UniPathway" id="UPA00011"/>
<dbReference type="Pfam" id="PF13193">
    <property type="entry name" value="AMP-binding_C"/>
    <property type="match status" value="1"/>
</dbReference>
<dbReference type="Gene3D" id="3.30.559.30">
    <property type="entry name" value="Nonribosomal peptide synthetase, condensation domain"/>
    <property type="match status" value="1"/>
</dbReference>
<dbReference type="InterPro" id="IPR045851">
    <property type="entry name" value="AMP-bd_C_sf"/>
</dbReference>
<dbReference type="PROSITE" id="PS00455">
    <property type="entry name" value="AMP_BINDING"/>
    <property type="match status" value="2"/>
</dbReference>
<dbReference type="SUPFAM" id="SSF47336">
    <property type="entry name" value="ACP-like"/>
    <property type="match status" value="1"/>
</dbReference>
<dbReference type="InterPro" id="IPR025110">
    <property type="entry name" value="AMP-bd_C"/>
</dbReference>
<dbReference type="FunFam" id="3.30.559.10:FF:000012">
    <property type="entry name" value="Non-ribosomal peptide synthetase"/>
    <property type="match status" value="1"/>
</dbReference>
<dbReference type="InterPro" id="IPR000873">
    <property type="entry name" value="AMP-dep_synth/lig_dom"/>
</dbReference>
<comment type="caution">
    <text evidence="5">The sequence shown here is derived from an EMBL/GenBank/DDBJ whole genome shotgun (WGS) entry which is preliminary data.</text>
</comment>
<dbReference type="GO" id="GO:0043041">
    <property type="term" value="P:amino acid activation for nonribosomal peptide biosynthetic process"/>
    <property type="evidence" value="ECO:0007669"/>
    <property type="project" value="TreeGrafter"/>
</dbReference>
<dbReference type="SUPFAM" id="SSF52777">
    <property type="entry name" value="CoA-dependent acyltransferases"/>
    <property type="match status" value="2"/>
</dbReference>
<dbReference type="PANTHER" id="PTHR45527:SF1">
    <property type="entry name" value="FATTY ACID SYNTHASE"/>
    <property type="match status" value="1"/>
</dbReference>
<evidence type="ECO:0000256" key="1">
    <source>
        <dbReference type="ARBA" id="ARBA00001957"/>
    </source>
</evidence>
<dbReference type="GO" id="GO:0005829">
    <property type="term" value="C:cytosol"/>
    <property type="evidence" value="ECO:0007669"/>
    <property type="project" value="TreeGrafter"/>
</dbReference>
<dbReference type="GO" id="GO:0008610">
    <property type="term" value="P:lipid biosynthetic process"/>
    <property type="evidence" value="ECO:0007669"/>
    <property type="project" value="UniProtKB-ARBA"/>
</dbReference>
<dbReference type="InterPro" id="IPR020845">
    <property type="entry name" value="AMP-binding_CS"/>
</dbReference>
<dbReference type="InterPro" id="IPR001242">
    <property type="entry name" value="Condensation_dom"/>
</dbReference>
<reference evidence="5 6" key="1">
    <citation type="submission" date="2020-04" db="EMBL/GenBank/DDBJ databases">
        <title>MicrobeNet Type strains.</title>
        <authorList>
            <person name="Nicholson A.C."/>
        </authorList>
    </citation>
    <scope>NUCLEOTIDE SEQUENCE [LARGE SCALE GENOMIC DNA]</scope>
    <source>
        <strain evidence="5 6">JCM 3332</strain>
    </source>
</reference>
<keyword evidence="6" id="KW-1185">Reference proteome</keyword>
<dbReference type="Gene3D" id="1.10.1200.10">
    <property type="entry name" value="ACP-like"/>
    <property type="match status" value="1"/>
</dbReference>
<organism evidence="5 6">
    <name type="scientific">Nocardia flavorosea</name>
    <dbReference type="NCBI Taxonomy" id="53429"/>
    <lineage>
        <taxon>Bacteria</taxon>
        <taxon>Bacillati</taxon>
        <taxon>Actinomycetota</taxon>
        <taxon>Actinomycetes</taxon>
        <taxon>Mycobacteriales</taxon>
        <taxon>Nocardiaceae</taxon>
        <taxon>Nocardia</taxon>
    </lineage>
</organism>
<dbReference type="Gene3D" id="3.40.50.980">
    <property type="match status" value="4"/>
</dbReference>
<dbReference type="PROSITE" id="PS50075">
    <property type="entry name" value="CARRIER"/>
    <property type="match status" value="1"/>
</dbReference>
<keyword evidence="3" id="KW-0597">Phosphoprotein</keyword>
<dbReference type="GO" id="GO:0044550">
    <property type="term" value="P:secondary metabolite biosynthetic process"/>
    <property type="evidence" value="ECO:0007669"/>
    <property type="project" value="TreeGrafter"/>
</dbReference>
<dbReference type="PANTHER" id="PTHR45527">
    <property type="entry name" value="NONRIBOSOMAL PEPTIDE SYNTHETASE"/>
    <property type="match status" value="1"/>
</dbReference>
<gene>
    <name evidence="5" type="ORF">HGA15_33890</name>
</gene>
<name>A0A846YUY0_9NOCA</name>
<dbReference type="SUPFAM" id="SSF56801">
    <property type="entry name" value="Acetyl-CoA synthetase-like"/>
    <property type="match status" value="2"/>
</dbReference>
<dbReference type="Gene3D" id="3.30.300.30">
    <property type="match status" value="2"/>
</dbReference>
<dbReference type="InterPro" id="IPR023213">
    <property type="entry name" value="CAT-like_dom_sf"/>
</dbReference>
<evidence type="ECO:0000256" key="2">
    <source>
        <dbReference type="ARBA" id="ARBA00022450"/>
    </source>
</evidence>
<dbReference type="NCBIfam" id="TIGR01733">
    <property type="entry name" value="AA-adenyl-dom"/>
    <property type="match status" value="2"/>
</dbReference>
<dbReference type="Proteomes" id="UP000570678">
    <property type="component" value="Unassembled WGS sequence"/>
</dbReference>
<dbReference type="FunFam" id="3.40.50.12780:FF:000012">
    <property type="entry name" value="Non-ribosomal peptide synthetase"/>
    <property type="match status" value="1"/>
</dbReference>
<dbReference type="EMBL" id="JAAXOT010000040">
    <property type="protein sequence ID" value="NKY61042.1"/>
    <property type="molecule type" value="Genomic_DNA"/>
</dbReference>
<dbReference type="InterPro" id="IPR009081">
    <property type="entry name" value="PP-bd_ACP"/>
</dbReference>
<sequence length="1504" mass="160058">MTRTARTRPTRARRPRFTSLPQLMATAVETNPTGIAVRYVDATDSLGELTYAELDERSSRLARLLIARGIGPEDLVAIAIPRSIDSVVTVWAVAKTGAGYVPVDVNHPADRIAHMVTDSGVVFGLSVAESVAGLPQQVEWLAVDCPETATALAQYPADPVSFDERLRPLRAEHPAYVIYTSGSTGTPKGVVVTQAGLAGFCAEECERFAMDTTARLLHFASPSFDISVNEMLIALGAAATLVVVSPTVYGGDELAAPLRRERVTHIILTPSALSSIDPAGLDDVRVVVVGGEACPAELVRRWAGTLVDGRPRKFFNGYGPTETTILVNISEPLKPGEPVDIGAPVRNVTEYVLDEQLRPLPTGVTGELYVAGIQLARGYHNRPALTADRFVANPFDGGGTRLYRTGDLVRWRADGSMDYLGRNDFQVKIRGFRIELGEIDAVLAGHESVNFAVTIGHEPPSGATVLVSYVHAAAGAVIDIDELLALAESRLPAYMVPASITVLDEVPLNPVGKLDRRALPEPHLGTTEYREPQTWLEKQVAAVFTELLHPVDPVGADDNFFDLGGNSLIATQAVGRLGALVDARVPARALFEASTVARLAERLAELSGTGDGHRALTPQARPELVPLSYAQQRMWFLNQYDTSSAAYNLPMAIRLSGALDVMALRAALGDVVARHESLRTRYPEQGGRPVQVILPADQVDLDLVPVSVSADELTEKVVEVAAAGFDVAAAVPVRARLFAVDPEEFVLVVVVHHIAGDGFSMAPLARDLVTAYAARAQGEMPGWEPLSVQYADFALWQREVLGREDDPDSLMARQIAFWQRTLAELPDELVLPTDRPRPAVASMAGATVRGELGSELVENLSALARARGASMFMVLHAGLAALLARLSGSGDIAIGTPIAGRGEQALDDLVGMFVNTLVLRTEVESGETFTDLLERAKQADLDAFAHADVPFERLVDLLAPERSQARNPLFQVALSLQNNEQPVLDLAGLEVSGVDLADDVARFDLQFTLAENGSGGMVLVLNYATELFDEATVRTMITRFQRLLSAAVADPDAVLGDLKLLDSGERRELLSRTGGPAVPARTLPELLAAAVAVDPAAPAVVFDGVRHSYGEFDERSNRLARVLIGRGSGAEDVVAVAVPRSADSVLAEWAVTKSGAAFLPIDPTYPEDRIAHMLTDSGAPVGITVASEVAGLPDSVDWLVLDELDLDDYSDAALTNADRVRPLTSANAAYVIYTSGSTGLPKGVVVSHAGLANFSAEQVERYGLTPASRALAFASPSFDASILELLLAVGSAGALVVVPTGTYGGAELGELISREQVTVGLITPSVLASLDPADIAGMEVIIAGGEAISSELVAKWSVALGDVDRRLHNAYGPTEATIATNISGVLHPGDRVTIGAPVRGMRALVLDARLNPVPEGVAGELYVGGIQLARGYHARPGLTAGRFVADPHGTPGSRLYRTGDVVRWRRDAAGDPAVEYVGRNDFQVKVRGFRIELGEIDAALTAHD</sequence>
<dbReference type="GO" id="GO:0031177">
    <property type="term" value="F:phosphopantetheine binding"/>
    <property type="evidence" value="ECO:0007669"/>
    <property type="project" value="InterPro"/>
</dbReference>
<dbReference type="FunFam" id="3.40.50.980:FF:000001">
    <property type="entry name" value="Non-ribosomal peptide synthetase"/>
    <property type="match status" value="2"/>
</dbReference>
<dbReference type="Gene3D" id="2.30.38.10">
    <property type="entry name" value="Luciferase, Domain 3"/>
    <property type="match status" value="2"/>
</dbReference>
<evidence type="ECO:0000259" key="4">
    <source>
        <dbReference type="PROSITE" id="PS50075"/>
    </source>
</evidence>
<dbReference type="Pfam" id="PF00668">
    <property type="entry name" value="Condensation"/>
    <property type="match status" value="1"/>
</dbReference>
<feature type="domain" description="Carrier" evidence="4">
    <location>
        <begin position="531"/>
        <end position="607"/>
    </location>
</feature>
<protein>
    <submittedName>
        <fullName evidence="5">Amino acid adenylation domain-containing protein</fullName>
    </submittedName>
</protein>